<protein>
    <submittedName>
        <fullName evidence="1">DUF3916 domain-containing protein</fullName>
    </submittedName>
</protein>
<dbReference type="Pfam" id="PF13079">
    <property type="entry name" value="DUF3916"/>
    <property type="match status" value="1"/>
</dbReference>
<reference evidence="1 2" key="1">
    <citation type="submission" date="2020-08" db="EMBL/GenBank/DDBJ databases">
        <title>Novel species isolated from subtropical streams in China.</title>
        <authorList>
            <person name="Lu H."/>
        </authorList>
    </citation>
    <scope>NUCLEOTIDE SEQUENCE [LARGE SCALE GENOMIC DNA]</scope>
    <source>
        <strain evidence="1 2">LX15W</strain>
    </source>
</reference>
<evidence type="ECO:0000313" key="2">
    <source>
        <dbReference type="Proteomes" id="UP000624279"/>
    </source>
</evidence>
<proteinExistence type="predicted"/>
<evidence type="ECO:0000313" key="1">
    <source>
        <dbReference type="EMBL" id="MBC3874743.1"/>
    </source>
</evidence>
<keyword evidence="2" id="KW-1185">Reference proteome</keyword>
<dbReference type="EMBL" id="JACOGA010000013">
    <property type="protein sequence ID" value="MBC3874743.1"/>
    <property type="molecule type" value="Genomic_DNA"/>
</dbReference>
<comment type="caution">
    <text evidence="1">The sequence shown here is derived from an EMBL/GenBank/DDBJ whole genome shotgun (WGS) entry which is preliminary data.</text>
</comment>
<dbReference type="Proteomes" id="UP000624279">
    <property type="component" value="Unassembled WGS sequence"/>
</dbReference>
<name>A0ABR6YDY4_9BURK</name>
<sequence>MRQLSFNNNKKVRGIHRRLRSLRKWASDFSGLFPADLTIADRYYNYKIPVLRNFVEGKQATRAVQVECAQLLINACTKLMQSKPENAKSFRVVATICIPDMFTSEVCIYTDEEYFQIKIQPRTNNDGKTVLLHGRSLANEWGLVLPDGVKELGVSLTYQGYDDPDDWYVSEHWQFGEVL</sequence>
<dbReference type="RefSeq" id="WP_186942734.1">
    <property type="nucleotide sequence ID" value="NZ_JACOGA010000013.1"/>
</dbReference>
<organism evidence="1 2">
    <name type="scientific">Undibacterium flavidum</name>
    <dbReference type="NCBI Taxonomy" id="2762297"/>
    <lineage>
        <taxon>Bacteria</taxon>
        <taxon>Pseudomonadati</taxon>
        <taxon>Pseudomonadota</taxon>
        <taxon>Betaproteobacteria</taxon>
        <taxon>Burkholderiales</taxon>
        <taxon>Oxalobacteraceae</taxon>
        <taxon>Undibacterium</taxon>
    </lineage>
</organism>
<gene>
    <name evidence="1" type="ORF">H8K55_14220</name>
</gene>
<accession>A0ABR6YDY4</accession>
<dbReference type="InterPro" id="IPR025075">
    <property type="entry name" value="DUF3916"/>
</dbReference>